<name>A0A182EH43_ONCOC</name>
<evidence type="ECO:0000313" key="1">
    <source>
        <dbReference type="EMBL" id="VDK86141.1"/>
    </source>
</evidence>
<dbReference type="AlphaFoldDB" id="A0A182EH43"/>
<reference evidence="3" key="1">
    <citation type="submission" date="2016-06" db="UniProtKB">
        <authorList>
            <consortium name="WormBaseParasite"/>
        </authorList>
    </citation>
    <scope>IDENTIFICATION</scope>
</reference>
<evidence type="ECO:0000313" key="2">
    <source>
        <dbReference type="Proteomes" id="UP000271087"/>
    </source>
</evidence>
<reference evidence="1 2" key="2">
    <citation type="submission" date="2018-08" db="EMBL/GenBank/DDBJ databases">
        <authorList>
            <person name="Laetsch R D."/>
            <person name="Stevens L."/>
            <person name="Kumar S."/>
            <person name="Blaxter L. M."/>
        </authorList>
    </citation>
    <scope>NUCLEOTIDE SEQUENCE [LARGE SCALE GENOMIC DNA]</scope>
</reference>
<gene>
    <name evidence="1" type="ORF">NOO_LOCUS7417</name>
</gene>
<keyword evidence="2" id="KW-1185">Reference proteome</keyword>
<protein>
    <submittedName>
        <fullName evidence="3">TetR family transcriptional regulator</fullName>
    </submittedName>
</protein>
<sequence length="76" mass="8431">MGEERATQPQPATIWHGASLRDSFLTVVQNAGSQEMRNGLVEDFRTALDMLAQAAPASNLSSIEPGIIIWMYRYGY</sequence>
<organism evidence="3">
    <name type="scientific">Onchocerca ochengi</name>
    <name type="common">Filarial nematode worm</name>
    <dbReference type="NCBI Taxonomy" id="42157"/>
    <lineage>
        <taxon>Eukaryota</taxon>
        <taxon>Metazoa</taxon>
        <taxon>Ecdysozoa</taxon>
        <taxon>Nematoda</taxon>
        <taxon>Chromadorea</taxon>
        <taxon>Rhabditida</taxon>
        <taxon>Spirurina</taxon>
        <taxon>Spiruromorpha</taxon>
        <taxon>Filarioidea</taxon>
        <taxon>Onchocercidae</taxon>
        <taxon>Onchocerca</taxon>
    </lineage>
</organism>
<dbReference type="WBParaSite" id="nOo.2.0.1.t07417-RA">
    <property type="protein sequence ID" value="nOo.2.0.1.t07417-RA"/>
    <property type="gene ID" value="nOo.2.0.1.g07417"/>
</dbReference>
<accession>A0A182EH43</accession>
<dbReference type="EMBL" id="UYRW01002639">
    <property type="protein sequence ID" value="VDK86141.1"/>
    <property type="molecule type" value="Genomic_DNA"/>
</dbReference>
<proteinExistence type="predicted"/>
<dbReference type="Proteomes" id="UP000271087">
    <property type="component" value="Unassembled WGS sequence"/>
</dbReference>
<evidence type="ECO:0000313" key="3">
    <source>
        <dbReference type="WBParaSite" id="nOo.2.0.1.t07417-RA"/>
    </source>
</evidence>